<dbReference type="RefSeq" id="WP_219871526.1">
    <property type="nucleotide sequence ID" value="NZ_JAHZIJ010000002.1"/>
</dbReference>
<evidence type="ECO:0000313" key="3">
    <source>
        <dbReference type="Proteomes" id="UP000812277"/>
    </source>
</evidence>
<evidence type="ECO:0000313" key="2">
    <source>
        <dbReference type="EMBL" id="MBW7474305.1"/>
    </source>
</evidence>
<evidence type="ECO:0000256" key="1">
    <source>
        <dbReference type="SAM" id="MobiDB-lite"/>
    </source>
</evidence>
<proteinExistence type="predicted"/>
<dbReference type="Proteomes" id="UP000812277">
    <property type="component" value="Unassembled WGS sequence"/>
</dbReference>
<reference evidence="2 3" key="1">
    <citation type="submission" date="2021-07" db="EMBL/GenBank/DDBJ databases">
        <title>Paenibacillus radiodurans sp. nov., isolated from the southeastern edge of Tengger Desert.</title>
        <authorList>
            <person name="Zhang G."/>
        </authorList>
    </citation>
    <scope>NUCLEOTIDE SEQUENCE [LARGE SCALE GENOMIC DNA]</scope>
    <source>
        <strain evidence="2 3">DT7-4</strain>
    </source>
</reference>
<accession>A0ABS7D2Y9</accession>
<protein>
    <submittedName>
        <fullName evidence="2">Uncharacterized protein</fullName>
    </submittedName>
</protein>
<dbReference type="EMBL" id="JAHZIJ010000002">
    <property type="protein sequence ID" value="MBW7474305.1"/>
    <property type="molecule type" value="Genomic_DNA"/>
</dbReference>
<organism evidence="2 3">
    <name type="scientific">Paenibacillus oenotherae</name>
    <dbReference type="NCBI Taxonomy" id="1435645"/>
    <lineage>
        <taxon>Bacteria</taxon>
        <taxon>Bacillati</taxon>
        <taxon>Bacillota</taxon>
        <taxon>Bacilli</taxon>
        <taxon>Bacillales</taxon>
        <taxon>Paenibacillaceae</taxon>
        <taxon>Paenibacillus</taxon>
    </lineage>
</organism>
<name>A0ABS7D2Y9_9BACL</name>
<comment type="caution">
    <text evidence="2">The sequence shown here is derived from an EMBL/GenBank/DDBJ whole genome shotgun (WGS) entry which is preliminary data.</text>
</comment>
<sequence length="47" mass="5210">MSIFKNRIRGGSGDGPQKPIDPSKILKTLIHQEGYDYPGVDRNVPDV</sequence>
<feature type="region of interest" description="Disordered" evidence="1">
    <location>
        <begin position="1"/>
        <end position="22"/>
    </location>
</feature>
<keyword evidence="3" id="KW-1185">Reference proteome</keyword>
<gene>
    <name evidence="2" type="ORF">K0T92_06080</name>
</gene>